<dbReference type="CTD" id="6755855"/>
<evidence type="ECO:0000313" key="2">
    <source>
        <dbReference type="EMBL" id="EDV22776.1"/>
    </source>
</evidence>
<dbReference type="EMBL" id="DS985248">
    <property type="protein sequence ID" value="EDV22776.1"/>
    <property type="molecule type" value="Genomic_DNA"/>
</dbReference>
<evidence type="ECO:0000256" key="1">
    <source>
        <dbReference type="SAM" id="Phobius"/>
    </source>
</evidence>
<keyword evidence="1" id="KW-1133">Transmembrane helix</keyword>
<name>B3S3E2_TRIAD</name>
<feature type="transmembrane region" description="Helical" evidence="1">
    <location>
        <begin position="102"/>
        <end position="121"/>
    </location>
</feature>
<gene>
    <name evidence="2" type="ORF">TRIADDRAFT_58686</name>
</gene>
<feature type="transmembrane region" description="Helical" evidence="1">
    <location>
        <begin position="177"/>
        <end position="199"/>
    </location>
</feature>
<dbReference type="GeneID" id="6755855"/>
<dbReference type="PhylomeDB" id="B3S3E2"/>
<feature type="transmembrane region" description="Helical" evidence="1">
    <location>
        <begin position="21"/>
        <end position="43"/>
    </location>
</feature>
<dbReference type="AlphaFoldDB" id="B3S3E2"/>
<accession>B3S3E2</accession>
<reference evidence="2 3" key="1">
    <citation type="journal article" date="2008" name="Nature">
        <title>The Trichoplax genome and the nature of placozoans.</title>
        <authorList>
            <person name="Srivastava M."/>
            <person name="Begovic E."/>
            <person name="Chapman J."/>
            <person name="Putnam N.H."/>
            <person name="Hellsten U."/>
            <person name="Kawashima T."/>
            <person name="Kuo A."/>
            <person name="Mitros T."/>
            <person name="Salamov A."/>
            <person name="Carpenter M.L."/>
            <person name="Signorovitch A.Y."/>
            <person name="Moreno M.A."/>
            <person name="Kamm K."/>
            <person name="Grimwood J."/>
            <person name="Schmutz J."/>
            <person name="Shapiro H."/>
            <person name="Grigoriev I.V."/>
            <person name="Buss L.W."/>
            <person name="Schierwater B."/>
            <person name="Dellaporta S.L."/>
            <person name="Rokhsar D.S."/>
        </authorList>
    </citation>
    <scope>NUCLEOTIDE SEQUENCE [LARGE SCALE GENOMIC DNA]</scope>
    <source>
        <strain evidence="2 3">Grell-BS-1999</strain>
    </source>
</reference>
<organism evidence="2 3">
    <name type="scientific">Trichoplax adhaerens</name>
    <name type="common">Trichoplax reptans</name>
    <dbReference type="NCBI Taxonomy" id="10228"/>
    <lineage>
        <taxon>Eukaryota</taxon>
        <taxon>Metazoa</taxon>
        <taxon>Placozoa</taxon>
        <taxon>Uniplacotomia</taxon>
        <taxon>Trichoplacea</taxon>
        <taxon>Trichoplacidae</taxon>
        <taxon>Trichoplax</taxon>
    </lineage>
</organism>
<keyword evidence="3" id="KW-1185">Reference proteome</keyword>
<dbReference type="HOGENOM" id="CLU_1367802_0_0_1"/>
<protein>
    <submittedName>
        <fullName evidence="2">Uncharacterized protein</fullName>
    </submittedName>
</protein>
<dbReference type="RefSeq" id="XP_002114642.1">
    <property type="nucleotide sequence ID" value="XM_002114606.1"/>
</dbReference>
<keyword evidence="1" id="KW-0472">Membrane</keyword>
<dbReference type="InParanoid" id="B3S3E2"/>
<evidence type="ECO:0000313" key="3">
    <source>
        <dbReference type="Proteomes" id="UP000009022"/>
    </source>
</evidence>
<keyword evidence="1" id="KW-0812">Transmembrane</keyword>
<sequence length="200" mass="22705">MARIMPYLANFVPFERKNLMYLILTTALAQCSVALFNILWVYAVVSVVPQTCHDIPSTFMIQNLTTENSHCDLTLLWGKNHGEIATNPLVKILTIYYVQYKWVASVVIGCLVLSTPMSFLANGMPLITLASGINEGIWHHFLPDEPVVISEDNQQVAKNSSNKKKRNFRLCMRLSEILLQVIIFTALYLICLFCPQAYFL</sequence>
<dbReference type="KEGG" id="tad:TRIADDRAFT_58686"/>
<proteinExistence type="predicted"/>
<dbReference type="Proteomes" id="UP000009022">
    <property type="component" value="Unassembled WGS sequence"/>
</dbReference>